<keyword evidence="8" id="KW-0560">Oxidoreductase</keyword>
<dbReference type="GO" id="GO:0003868">
    <property type="term" value="F:4-hydroxyphenylpyruvate dioxygenase activity"/>
    <property type="evidence" value="ECO:0007669"/>
    <property type="project" value="UniProtKB-EC"/>
</dbReference>
<comment type="caution">
    <text evidence="8">The sequence shown here is derived from an EMBL/GenBank/DDBJ whole genome shotgun (WGS) entry which is preliminary data.</text>
</comment>
<dbReference type="NCBIfam" id="TIGR01263">
    <property type="entry name" value="4HPPD"/>
    <property type="match status" value="1"/>
</dbReference>
<comment type="cofactor">
    <cofactor evidence="5">
        <name>Fe cation</name>
        <dbReference type="ChEBI" id="CHEBI:24875"/>
    </cofactor>
    <text evidence="5">Binds 1 Fe cation per subunit.</text>
</comment>
<dbReference type="GO" id="GO:0006572">
    <property type="term" value="P:L-tyrosine catabolic process"/>
    <property type="evidence" value="ECO:0007669"/>
    <property type="project" value="TreeGrafter"/>
</dbReference>
<dbReference type="SUPFAM" id="SSF54593">
    <property type="entry name" value="Glyoxalase/Bleomycin resistance protein/Dihydroxybiphenyl dioxygenase"/>
    <property type="match status" value="1"/>
</dbReference>
<feature type="region of interest" description="Disordered" evidence="6">
    <location>
        <begin position="1"/>
        <end position="37"/>
    </location>
</feature>
<reference evidence="8" key="2">
    <citation type="submission" date="2020-09" db="EMBL/GenBank/DDBJ databases">
        <authorList>
            <person name="Luo X."/>
        </authorList>
    </citation>
    <scope>NUCLEOTIDE SEQUENCE</scope>
    <source>
        <strain evidence="8">TRM S81-3</strain>
    </source>
</reference>
<sequence length="396" mass="41981">MSATGRFTAPVRPAGPAAIQQGDRKSAVPPAGPRTAGSIECRRTRHIGWGNNVTAHDVEYIEILTSDLEATCAYFTSAFGFRARARGTAAGLEGVLLEQGAVRLVVAAGPAAAGHLAAHGDGVVDIAFACTDPVAVRDEAVAAGGRALTGPAPETLVVSGFGTVRHTLVRREPGAPAVLPARWDWSGVGPSAPAGSAPAPALAALDHVAVCLEAGTLHDVVRYYLDGFGFEQFYSEYVAVGEQAMDSIVVRSPSAGITFTVIEPDVSRKPGQIDEFLVRNGGGGVQHLAFLVEEIVPAVLEFEARGVEFLRTPATYYDALAERIPSLEAVIADLRKTNVLADRDEWGHLLQLFTRSPFERRTLFFELIQRQGAQGFGSANIRALYEAVERARAVTA</sequence>
<evidence type="ECO:0000259" key="7">
    <source>
        <dbReference type="PROSITE" id="PS51819"/>
    </source>
</evidence>
<evidence type="ECO:0000256" key="1">
    <source>
        <dbReference type="ARBA" id="ARBA00005877"/>
    </source>
</evidence>
<dbReference type="InterPro" id="IPR041735">
    <property type="entry name" value="4OHPhenylPyrv_dOase_C"/>
</dbReference>
<dbReference type="PANTHER" id="PTHR11959">
    <property type="entry name" value="4-HYDROXYPHENYLPYRUVATE DIOXYGENASE"/>
    <property type="match status" value="1"/>
</dbReference>
<dbReference type="InterPro" id="IPR005956">
    <property type="entry name" value="4OHPhenylPyrv_dOase"/>
</dbReference>
<dbReference type="Pfam" id="PF00903">
    <property type="entry name" value="Glyoxalase"/>
    <property type="match status" value="2"/>
</dbReference>
<evidence type="ECO:0000313" key="8">
    <source>
        <dbReference type="EMBL" id="MBD0421122.1"/>
    </source>
</evidence>
<dbReference type="EMBL" id="JACVQF010000193">
    <property type="protein sequence ID" value="MBD0421122.1"/>
    <property type="molecule type" value="Genomic_DNA"/>
</dbReference>
<keyword evidence="2 5" id="KW-0479">Metal-binding</keyword>
<evidence type="ECO:0000256" key="4">
    <source>
        <dbReference type="ARBA" id="ARBA00023004"/>
    </source>
</evidence>
<feature type="binding site" evidence="5">
    <location>
        <position position="287"/>
    </location>
    <ligand>
        <name>Fe cation</name>
        <dbReference type="ChEBI" id="CHEBI:24875"/>
    </ligand>
</feature>
<feature type="domain" description="VOC" evidence="7">
    <location>
        <begin position="204"/>
        <end position="355"/>
    </location>
</feature>
<name>A0A926L6L5_9ACTN</name>
<dbReference type="Proteomes" id="UP000621210">
    <property type="component" value="Unassembled WGS sequence"/>
</dbReference>
<keyword evidence="3" id="KW-0677">Repeat</keyword>
<protein>
    <submittedName>
        <fullName evidence="8">4-hydroxyphenylpyruvate dioxygenase</fullName>
        <ecNumber evidence="8">1.13.11.27</ecNumber>
    </submittedName>
</protein>
<dbReference type="InterPro" id="IPR004360">
    <property type="entry name" value="Glyas_Fos-R_dOase_dom"/>
</dbReference>
<evidence type="ECO:0000313" key="9">
    <source>
        <dbReference type="Proteomes" id="UP000621210"/>
    </source>
</evidence>
<feature type="binding site" evidence="5">
    <location>
        <position position="207"/>
    </location>
    <ligand>
        <name>Fe cation</name>
        <dbReference type="ChEBI" id="CHEBI:24875"/>
    </ligand>
</feature>
<dbReference type="PIRSF" id="PIRSF009283">
    <property type="entry name" value="HPP_dOase"/>
    <property type="match status" value="1"/>
</dbReference>
<accession>A0A926L6L5</accession>
<dbReference type="Gene3D" id="3.10.180.10">
    <property type="entry name" value="2,3-Dihydroxybiphenyl 1,2-Dioxygenase, domain 1"/>
    <property type="match status" value="2"/>
</dbReference>
<proteinExistence type="inferred from homology"/>
<keyword evidence="4 5" id="KW-0408">Iron</keyword>
<feature type="binding site" evidence="5">
    <location>
        <position position="366"/>
    </location>
    <ligand>
        <name>Fe cation</name>
        <dbReference type="ChEBI" id="CHEBI:24875"/>
    </ligand>
</feature>
<evidence type="ECO:0000256" key="3">
    <source>
        <dbReference type="ARBA" id="ARBA00022737"/>
    </source>
</evidence>
<evidence type="ECO:0000256" key="6">
    <source>
        <dbReference type="SAM" id="MobiDB-lite"/>
    </source>
</evidence>
<feature type="domain" description="VOC" evidence="7">
    <location>
        <begin position="57"/>
        <end position="182"/>
    </location>
</feature>
<comment type="similarity">
    <text evidence="1">Belongs to the 4HPPD family.</text>
</comment>
<dbReference type="InterPro" id="IPR029068">
    <property type="entry name" value="Glyas_Bleomycin-R_OHBP_Dase"/>
</dbReference>
<keyword evidence="8" id="KW-0223">Dioxygenase</keyword>
<dbReference type="EC" id="1.13.11.27" evidence="8"/>
<dbReference type="InterPro" id="IPR037523">
    <property type="entry name" value="VOC_core"/>
</dbReference>
<dbReference type="CDD" id="cd07250">
    <property type="entry name" value="HPPD_C_like"/>
    <property type="match status" value="1"/>
</dbReference>
<dbReference type="PROSITE" id="PS51819">
    <property type="entry name" value="VOC"/>
    <property type="match status" value="2"/>
</dbReference>
<gene>
    <name evidence="8" type="primary">hppD</name>
    <name evidence="8" type="ORF">H0H10_18520</name>
</gene>
<dbReference type="PANTHER" id="PTHR11959:SF1">
    <property type="entry name" value="4-HYDROXYPHENYLPYRUVATE DIOXYGENASE"/>
    <property type="match status" value="1"/>
</dbReference>
<evidence type="ECO:0000256" key="2">
    <source>
        <dbReference type="ARBA" id="ARBA00022723"/>
    </source>
</evidence>
<keyword evidence="9" id="KW-1185">Reference proteome</keyword>
<dbReference type="AlphaFoldDB" id="A0A926L6L5"/>
<evidence type="ECO:0000256" key="5">
    <source>
        <dbReference type="PIRSR" id="PIRSR009283-1"/>
    </source>
</evidence>
<dbReference type="GO" id="GO:0046872">
    <property type="term" value="F:metal ion binding"/>
    <property type="evidence" value="ECO:0007669"/>
    <property type="project" value="UniProtKB-KW"/>
</dbReference>
<reference evidence="8" key="1">
    <citation type="submission" date="2020-09" db="EMBL/GenBank/DDBJ databases">
        <title>Streptomyces grisecoloratus sp. nov., isolated from cotton soil.</title>
        <authorList>
            <person name="Xing L."/>
        </authorList>
    </citation>
    <scope>NUCLEOTIDE SEQUENCE</scope>
    <source>
        <strain evidence="8">TRM S81-3</strain>
    </source>
</reference>
<organism evidence="8 9">
    <name type="scientific">Streptomyces griseicoloratus</name>
    <dbReference type="NCBI Taxonomy" id="2752516"/>
    <lineage>
        <taxon>Bacteria</taxon>
        <taxon>Bacillati</taxon>
        <taxon>Actinomycetota</taxon>
        <taxon>Actinomycetes</taxon>
        <taxon>Kitasatosporales</taxon>
        <taxon>Streptomycetaceae</taxon>
        <taxon>Streptomyces</taxon>
    </lineage>
</organism>